<proteinExistence type="predicted"/>
<feature type="transmembrane region" description="Helical" evidence="1">
    <location>
        <begin position="33"/>
        <end position="53"/>
    </location>
</feature>
<keyword evidence="1" id="KW-0472">Membrane</keyword>
<protein>
    <recommendedName>
        <fullName evidence="4">Thiamine transporter protein (Thia_YuaJ)</fullName>
    </recommendedName>
</protein>
<dbReference type="AlphaFoldDB" id="A0A517QLM1"/>
<feature type="transmembrane region" description="Helical" evidence="1">
    <location>
        <begin position="131"/>
        <end position="150"/>
    </location>
</feature>
<keyword evidence="3" id="KW-1185">Reference proteome</keyword>
<dbReference type="Proteomes" id="UP000315724">
    <property type="component" value="Chromosome"/>
</dbReference>
<reference evidence="2 3" key="1">
    <citation type="submission" date="2019-02" db="EMBL/GenBank/DDBJ databases">
        <title>Deep-cultivation of Planctomycetes and their phenomic and genomic characterization uncovers novel biology.</title>
        <authorList>
            <person name="Wiegand S."/>
            <person name="Jogler M."/>
            <person name="Boedeker C."/>
            <person name="Pinto D."/>
            <person name="Vollmers J."/>
            <person name="Rivas-Marin E."/>
            <person name="Kohn T."/>
            <person name="Peeters S.H."/>
            <person name="Heuer A."/>
            <person name="Rast P."/>
            <person name="Oberbeckmann S."/>
            <person name="Bunk B."/>
            <person name="Jeske O."/>
            <person name="Meyerdierks A."/>
            <person name="Storesund J.E."/>
            <person name="Kallscheuer N."/>
            <person name="Luecker S."/>
            <person name="Lage O.M."/>
            <person name="Pohl T."/>
            <person name="Merkel B.J."/>
            <person name="Hornburger P."/>
            <person name="Mueller R.-W."/>
            <person name="Bruemmer F."/>
            <person name="Labrenz M."/>
            <person name="Spormann A.M."/>
            <person name="Op den Camp H."/>
            <person name="Overmann J."/>
            <person name="Amann R."/>
            <person name="Jetten M.S.M."/>
            <person name="Mascher T."/>
            <person name="Medema M.H."/>
            <person name="Devos D.P."/>
            <person name="Kaster A.-K."/>
            <person name="Ovreas L."/>
            <person name="Rohde M."/>
            <person name="Galperin M.Y."/>
            <person name="Jogler C."/>
        </authorList>
    </citation>
    <scope>NUCLEOTIDE SEQUENCE [LARGE SCALE GENOMIC DNA]</scope>
    <source>
        <strain evidence="2 3">Mal48</strain>
    </source>
</reference>
<feature type="transmembrane region" description="Helical" evidence="1">
    <location>
        <begin position="97"/>
        <end position="119"/>
    </location>
</feature>
<evidence type="ECO:0000256" key="1">
    <source>
        <dbReference type="SAM" id="Phobius"/>
    </source>
</evidence>
<organism evidence="2 3">
    <name type="scientific">Thalassoglobus polymorphus</name>
    <dbReference type="NCBI Taxonomy" id="2527994"/>
    <lineage>
        <taxon>Bacteria</taxon>
        <taxon>Pseudomonadati</taxon>
        <taxon>Planctomycetota</taxon>
        <taxon>Planctomycetia</taxon>
        <taxon>Planctomycetales</taxon>
        <taxon>Planctomycetaceae</taxon>
        <taxon>Thalassoglobus</taxon>
    </lineage>
</organism>
<keyword evidence="1" id="KW-1133">Transmembrane helix</keyword>
<name>A0A517QLM1_9PLAN</name>
<dbReference type="OrthoDB" id="281819at2"/>
<dbReference type="KEGG" id="tpol:Mal48_17890"/>
<sequence>MSSFRLPVNRELWSASRLSGFTSPQDLVRAREVVFLLFAGVCAALASGLFDFSLRIPGHAILRVIFPMTLGLALVPRKGAGTVMAAGAFSTGLFLRGTGIVAGMSIGAFTSLLVTGPLLDLTLRKTKNRSWIYLNCALAGLLSNSLAMSVRGLSKFLGWERLGRVPVGEWFSRAVLTYPVCGLIAGLLCAMILFSMRVTEPESVKGEE</sequence>
<accession>A0A517QLM1</accession>
<gene>
    <name evidence="2" type="ORF">Mal48_17890</name>
</gene>
<feature type="transmembrane region" description="Helical" evidence="1">
    <location>
        <begin position="170"/>
        <end position="194"/>
    </location>
</feature>
<keyword evidence="1" id="KW-0812">Transmembrane</keyword>
<dbReference type="RefSeq" id="WP_145197873.1">
    <property type="nucleotide sequence ID" value="NZ_CP036267.1"/>
</dbReference>
<evidence type="ECO:0008006" key="4">
    <source>
        <dbReference type="Google" id="ProtNLM"/>
    </source>
</evidence>
<evidence type="ECO:0000313" key="2">
    <source>
        <dbReference type="EMBL" id="QDT32542.1"/>
    </source>
</evidence>
<evidence type="ECO:0000313" key="3">
    <source>
        <dbReference type="Proteomes" id="UP000315724"/>
    </source>
</evidence>
<dbReference type="EMBL" id="CP036267">
    <property type="protein sequence ID" value="QDT32542.1"/>
    <property type="molecule type" value="Genomic_DNA"/>
</dbReference>